<reference evidence="4" key="3">
    <citation type="submission" date="2025-09" db="UniProtKB">
        <authorList>
            <consortium name="Ensembl"/>
        </authorList>
    </citation>
    <scope>IDENTIFICATION</scope>
</reference>
<dbReference type="Ensembl" id="ENSSFOT00015075497.1">
    <property type="protein sequence ID" value="ENSSFOP00015039286.1"/>
    <property type="gene ID" value="ENSSFOG00015021772.2"/>
</dbReference>
<feature type="chain" id="PRO_5034224618" description="C-type lectin domain-containing protein" evidence="2">
    <location>
        <begin position="22"/>
        <end position="158"/>
    </location>
</feature>
<evidence type="ECO:0000256" key="2">
    <source>
        <dbReference type="SAM" id="SignalP"/>
    </source>
</evidence>
<dbReference type="AlphaFoldDB" id="A0A8C9SVS1"/>
<name>A0A8C9SVS1_SCLFO</name>
<dbReference type="SMART" id="SM00034">
    <property type="entry name" value="CLECT"/>
    <property type="match status" value="1"/>
</dbReference>
<feature type="signal peptide" evidence="2">
    <location>
        <begin position="1"/>
        <end position="21"/>
    </location>
</feature>
<feature type="domain" description="C-type lectin" evidence="3">
    <location>
        <begin position="51"/>
        <end position="142"/>
    </location>
</feature>
<evidence type="ECO:0000313" key="5">
    <source>
        <dbReference type="Proteomes" id="UP000694397"/>
    </source>
</evidence>
<dbReference type="InterPro" id="IPR050111">
    <property type="entry name" value="C-type_lectin/snaclec_domain"/>
</dbReference>
<proteinExistence type="predicted"/>
<protein>
    <recommendedName>
        <fullName evidence="3">C-type lectin domain-containing protein</fullName>
    </recommendedName>
</protein>
<dbReference type="InterPro" id="IPR016186">
    <property type="entry name" value="C-type_lectin-like/link_sf"/>
</dbReference>
<sequence length="158" mass="17425">KPLSAYFLTLSTVLALHRTSGLTIGPTVPTASSNPEPPPTQNPCPSGYTSWYNNCYKLVEEHKTWEEAQLACEQEKGNLASIDYSYDQAFVAGAVLQGMSDAWIGLRRKGSDSYSWSDGWPVFFTNWGPGEPTNEKGEGCVTCFIQIMNDLHHHGQGH</sequence>
<evidence type="ECO:0000313" key="4">
    <source>
        <dbReference type="Ensembl" id="ENSSFOP00015039286.1"/>
    </source>
</evidence>
<organism evidence="4 5">
    <name type="scientific">Scleropages formosus</name>
    <name type="common">Asian bonytongue</name>
    <name type="synonym">Osteoglossum formosum</name>
    <dbReference type="NCBI Taxonomy" id="113540"/>
    <lineage>
        <taxon>Eukaryota</taxon>
        <taxon>Metazoa</taxon>
        <taxon>Chordata</taxon>
        <taxon>Craniata</taxon>
        <taxon>Vertebrata</taxon>
        <taxon>Euteleostomi</taxon>
        <taxon>Actinopterygii</taxon>
        <taxon>Neopterygii</taxon>
        <taxon>Teleostei</taxon>
        <taxon>Osteoglossocephala</taxon>
        <taxon>Osteoglossomorpha</taxon>
        <taxon>Osteoglossiformes</taxon>
        <taxon>Osteoglossidae</taxon>
        <taxon>Scleropages</taxon>
    </lineage>
</organism>
<accession>A0A8C9SVS1</accession>
<dbReference type="SUPFAM" id="SSF56436">
    <property type="entry name" value="C-type lectin-like"/>
    <property type="match status" value="1"/>
</dbReference>
<dbReference type="InterPro" id="IPR016187">
    <property type="entry name" value="CTDL_fold"/>
</dbReference>
<reference evidence="4" key="2">
    <citation type="submission" date="2025-08" db="UniProtKB">
        <authorList>
            <consortium name="Ensembl"/>
        </authorList>
    </citation>
    <scope>IDENTIFICATION</scope>
</reference>
<keyword evidence="5" id="KW-1185">Reference proteome</keyword>
<dbReference type="Gene3D" id="3.10.100.10">
    <property type="entry name" value="Mannose-Binding Protein A, subunit A"/>
    <property type="match status" value="1"/>
</dbReference>
<evidence type="ECO:0000259" key="3">
    <source>
        <dbReference type="PROSITE" id="PS50041"/>
    </source>
</evidence>
<keyword evidence="2" id="KW-0732">Signal</keyword>
<evidence type="ECO:0000256" key="1">
    <source>
        <dbReference type="SAM" id="MobiDB-lite"/>
    </source>
</evidence>
<reference evidence="4 5" key="1">
    <citation type="submission" date="2019-04" db="EMBL/GenBank/DDBJ databases">
        <authorList>
            <consortium name="Wellcome Sanger Institute Data Sharing"/>
        </authorList>
    </citation>
    <scope>NUCLEOTIDE SEQUENCE [LARGE SCALE GENOMIC DNA]</scope>
</reference>
<dbReference type="InterPro" id="IPR001304">
    <property type="entry name" value="C-type_lectin-like"/>
</dbReference>
<dbReference type="Pfam" id="PF00059">
    <property type="entry name" value="Lectin_C"/>
    <property type="match status" value="1"/>
</dbReference>
<dbReference type="PROSITE" id="PS50041">
    <property type="entry name" value="C_TYPE_LECTIN_2"/>
    <property type="match status" value="1"/>
</dbReference>
<dbReference type="PANTHER" id="PTHR22803">
    <property type="entry name" value="MANNOSE, PHOSPHOLIPASE, LECTIN RECEPTOR RELATED"/>
    <property type="match status" value="1"/>
</dbReference>
<dbReference type="CDD" id="cd00037">
    <property type="entry name" value="CLECT"/>
    <property type="match status" value="1"/>
</dbReference>
<feature type="region of interest" description="Disordered" evidence="1">
    <location>
        <begin position="26"/>
        <end position="45"/>
    </location>
</feature>
<dbReference type="Proteomes" id="UP000694397">
    <property type="component" value="Chromosome 6"/>
</dbReference>